<dbReference type="AlphaFoldDB" id="G5RU35"/>
<reference evidence="1 2" key="1">
    <citation type="journal article" date="2011" name="BMC Genomics">
        <title>Genome sequencing reveals diversification of virulence factor content and possible host adaptation in distinct subpopulations of Salmonella enterica.</title>
        <authorList>
            <person name="den Bakker H.C."/>
            <person name="Moreno Switt A.I."/>
            <person name="Govoni G."/>
            <person name="Cummings C.A."/>
            <person name="Ranieri M.L."/>
            <person name="Degoricija L."/>
            <person name="Hoelzer K."/>
            <person name="Rodriguez-Rivera L.D."/>
            <person name="Brown S."/>
            <person name="Bolchacova E."/>
            <person name="Furtado M.R."/>
            <person name="Wiedmann M."/>
        </authorList>
    </citation>
    <scope>NUCLEOTIDE SEQUENCE [LARGE SCALE GENOMIC DNA]</scope>
    <source>
        <strain evidence="1 2">R8-2977</strain>
    </source>
</reference>
<organism evidence="1 2">
    <name type="scientific">Salmonella enterica subsp. enterica serovar Urbana str. R8-2977</name>
    <dbReference type="NCBI Taxonomy" id="913084"/>
    <lineage>
        <taxon>Bacteria</taxon>
        <taxon>Pseudomonadati</taxon>
        <taxon>Pseudomonadota</taxon>
        <taxon>Gammaproteobacteria</taxon>
        <taxon>Enterobacterales</taxon>
        <taxon>Enterobacteriaceae</taxon>
        <taxon>Salmonella</taxon>
    </lineage>
</organism>
<evidence type="ECO:0000313" key="1">
    <source>
        <dbReference type="EMBL" id="EHD04555.1"/>
    </source>
</evidence>
<proteinExistence type="predicted"/>
<feature type="non-terminal residue" evidence="1">
    <location>
        <position position="31"/>
    </location>
</feature>
<sequence>MICYRYTAVAIKRPESVPRNQAWPDDVNDDA</sequence>
<gene>
    <name evidence="1" type="ORF">LTSEURB_1831</name>
</gene>
<dbReference type="Proteomes" id="UP000004776">
    <property type="component" value="Unassembled WGS sequence"/>
</dbReference>
<comment type="caution">
    <text evidence="1">The sequence shown here is derived from an EMBL/GenBank/DDBJ whole genome shotgun (WGS) entry which is preliminary data.</text>
</comment>
<evidence type="ECO:0000313" key="2">
    <source>
        <dbReference type="Proteomes" id="UP000004776"/>
    </source>
</evidence>
<accession>G5RU35</accession>
<name>G5RU35_SALET</name>
<protein>
    <submittedName>
        <fullName evidence="1">Uncharacterized protein</fullName>
    </submittedName>
</protein>
<dbReference type="EMBL" id="AFCW01000729">
    <property type="protein sequence ID" value="EHD04555.1"/>
    <property type="molecule type" value="Genomic_DNA"/>
</dbReference>